<feature type="domain" description="Secretion system C-terminal sorting" evidence="6">
    <location>
        <begin position="718"/>
        <end position="783"/>
    </location>
</feature>
<dbReference type="SUPFAM" id="SSF49344">
    <property type="entry name" value="CBD9-like"/>
    <property type="match status" value="1"/>
</dbReference>
<evidence type="ECO:0000313" key="9">
    <source>
        <dbReference type="Proteomes" id="UP001629156"/>
    </source>
</evidence>
<dbReference type="SUPFAM" id="SSF53474">
    <property type="entry name" value="alpha/beta-Hydrolases"/>
    <property type="match status" value="1"/>
</dbReference>
<sequence>MKTKFTLFAFVAGMFAINTTYAQTPPLVYGEENTGADCTAPVLPEAGDLIAYPMLPDPFSWSDGSGRSTDFADWECRRNEIKAEIEAYEIGPKPVAPENITATYADGVLTVNVTENGQTLTLTSNVTMPTTGTAPYPVIIGMNSGTGSIPASLFEGAIQIPFMHNQVVTYSNTSTKVPTDPYYSLYPELINSGNYSAWSWGISRLIDGLEIVQAQINADMNHIGVTGCSYAGKMALFAGAFDERIALTIAQESGGGGANSWRVSETIGNVEKIDNTNYSWFMTSMGTNFGGRAEVLPHDHHELMAMVAPRALFVLGNTDYEWLGDESGYVSDRAVEKVYQTFGIEDRFGFSIRGGHPHCNLPEVSYPEVGAFIDRFLFGDTEADTDIHVHPFPDTDYQMWIEDWDITADPNTPTVFIDSPADYSSYEEPVSVTITASTTDADNNITKVEFYNGEILLGEDTSAPYSFTWEDVTGGTYFIWAKVIDAQNLEGMSNVRKIQVLQPTPVIYRVSTPPTIDGAIDDVWNDPMIQSFNAQTVLVGDDIDAADLSGWAKAVWDDTYIYLLAYITDDVKKNDSPNAYEDDSIEYYFDGNNGKTDTYEDDDVQYTLAWNDNNSIASSPASIPTTGIESVMADTEDGYIVETKIPWANFGTSPADGVLIGFDFMINDDDDENANRDGKISWNATADSAYQNTSVFGTIQLSGTVLGFNQFTNNSVKVYPNPAQNTIWVAGLTNEFEYKIIDVSGKLCLSGRATNAISLENLPKGFYFLNISDGANGTYKKIIKN</sequence>
<gene>
    <name evidence="8" type="ORF">ABS766_00005</name>
</gene>
<keyword evidence="2 4" id="KW-0732">Signal</keyword>
<dbReference type="Pfam" id="PF22244">
    <property type="entry name" value="GCE_fung"/>
    <property type="match status" value="1"/>
</dbReference>
<feature type="domain" description="4-O-methyl-glucuronoyl methylesterase-like" evidence="7">
    <location>
        <begin position="111"/>
        <end position="343"/>
    </location>
</feature>
<keyword evidence="3" id="KW-0378">Hydrolase</keyword>
<proteinExistence type="predicted"/>
<dbReference type="Pfam" id="PF17957">
    <property type="entry name" value="Big_7"/>
    <property type="match status" value="1"/>
</dbReference>
<protein>
    <submittedName>
        <fullName evidence="8">Sugar-binding protein</fullName>
    </submittedName>
</protein>
<dbReference type="InterPro" id="IPR013783">
    <property type="entry name" value="Ig-like_fold"/>
</dbReference>
<evidence type="ECO:0000259" key="7">
    <source>
        <dbReference type="Pfam" id="PF22244"/>
    </source>
</evidence>
<dbReference type="Pfam" id="PF18962">
    <property type="entry name" value="Por_Secre_tail"/>
    <property type="match status" value="1"/>
</dbReference>
<evidence type="ECO:0000313" key="8">
    <source>
        <dbReference type="EMBL" id="MFL9842789.1"/>
    </source>
</evidence>
<dbReference type="InterPro" id="IPR026444">
    <property type="entry name" value="Secre_tail"/>
</dbReference>
<evidence type="ECO:0000256" key="3">
    <source>
        <dbReference type="ARBA" id="ARBA00022801"/>
    </source>
</evidence>
<dbReference type="Gene3D" id="3.40.50.1820">
    <property type="entry name" value="alpha/beta hydrolase"/>
    <property type="match status" value="1"/>
</dbReference>
<reference evidence="8 9" key="1">
    <citation type="submission" date="2024-06" db="EMBL/GenBank/DDBJ databases">
        <authorList>
            <person name="Kaempfer P."/>
            <person name="Viver T."/>
        </authorList>
    </citation>
    <scope>NUCLEOTIDE SEQUENCE [LARGE SCALE GENOMIC DNA]</scope>
    <source>
        <strain evidence="8 9">ST-119</strain>
    </source>
</reference>
<evidence type="ECO:0000256" key="2">
    <source>
        <dbReference type="ARBA" id="ARBA00022729"/>
    </source>
</evidence>
<evidence type="ECO:0000259" key="6">
    <source>
        <dbReference type="Pfam" id="PF18962"/>
    </source>
</evidence>
<dbReference type="Pfam" id="PF06452">
    <property type="entry name" value="CBM9_1"/>
    <property type="match status" value="1"/>
</dbReference>
<accession>A0ABW8YR72</accession>
<feature type="signal peptide" evidence="4">
    <location>
        <begin position="1"/>
        <end position="22"/>
    </location>
</feature>
<organism evidence="8 9">
    <name type="scientific">Flavobacterium rhizosphaerae</name>
    <dbReference type="NCBI Taxonomy" id="3163298"/>
    <lineage>
        <taxon>Bacteria</taxon>
        <taxon>Pseudomonadati</taxon>
        <taxon>Bacteroidota</taxon>
        <taxon>Flavobacteriia</taxon>
        <taxon>Flavobacteriales</taxon>
        <taxon>Flavobacteriaceae</taxon>
        <taxon>Flavobacterium</taxon>
    </lineage>
</organism>
<evidence type="ECO:0000256" key="1">
    <source>
        <dbReference type="ARBA" id="ARBA00022487"/>
    </source>
</evidence>
<dbReference type="CDD" id="cd06464">
    <property type="entry name" value="ACD_sHsps-like"/>
    <property type="match status" value="1"/>
</dbReference>
<dbReference type="Gene3D" id="2.60.40.10">
    <property type="entry name" value="Immunoglobulins"/>
    <property type="match status" value="1"/>
</dbReference>
<evidence type="ECO:0000259" key="5">
    <source>
        <dbReference type="Pfam" id="PF06452"/>
    </source>
</evidence>
<feature type="domain" description="Carbohydrate-binding" evidence="5">
    <location>
        <begin position="516"/>
        <end position="703"/>
    </location>
</feature>
<dbReference type="EMBL" id="JBELPZ010000001">
    <property type="protein sequence ID" value="MFL9842789.1"/>
    <property type="molecule type" value="Genomic_DNA"/>
</dbReference>
<name>A0ABW8YR72_9FLAO</name>
<comment type="caution">
    <text evidence="8">The sequence shown here is derived from an EMBL/GenBank/DDBJ whole genome shotgun (WGS) entry which is preliminary data.</text>
</comment>
<dbReference type="InterPro" id="IPR029058">
    <property type="entry name" value="AB_hydrolase_fold"/>
</dbReference>
<dbReference type="Gene3D" id="2.60.40.1190">
    <property type="match status" value="1"/>
</dbReference>
<dbReference type="InterPro" id="IPR010502">
    <property type="entry name" value="Carb-bd_dom_fam9"/>
</dbReference>
<dbReference type="NCBIfam" id="TIGR04183">
    <property type="entry name" value="Por_Secre_tail"/>
    <property type="match status" value="1"/>
</dbReference>
<dbReference type="InterPro" id="IPR054579">
    <property type="entry name" value="GCE-like_dom"/>
</dbReference>
<feature type="chain" id="PRO_5046638527" evidence="4">
    <location>
        <begin position="23"/>
        <end position="785"/>
    </location>
</feature>
<keyword evidence="9" id="KW-1185">Reference proteome</keyword>
<keyword evidence="1" id="KW-0719">Serine esterase</keyword>
<dbReference type="RefSeq" id="WP_408083011.1">
    <property type="nucleotide sequence ID" value="NZ_JBELPZ010000001.1"/>
</dbReference>
<evidence type="ECO:0000256" key="4">
    <source>
        <dbReference type="SAM" id="SignalP"/>
    </source>
</evidence>
<dbReference type="Proteomes" id="UP001629156">
    <property type="component" value="Unassembled WGS sequence"/>
</dbReference>